<protein>
    <submittedName>
        <fullName evidence="3">Uncharacterized protein</fullName>
    </submittedName>
</protein>
<sequence length="735" mass="79952">MARTTRSTMAQEKDKTQETPPQTRKGQNKKRKRTSNANEAEQPVTKVTRTQDTVKVEDSQEAEELQVEGVSEPEPPSSGDVPLHEEDAEKILEVLETIDTQGLLDRIFPLPTEHKVDSTAGPSTGSQSYSFRTLLKSPSKFPLRVLRTAVHHLFPISSHPRSRPSAPAAEQLRFCNLALSLLDQASLHSAPVPLDVESLLSTNQTQDATDDAEPKPTATPPRAESPHTERKYALVQRLPTGDYWTSTNSSYPSLALEGKDLTTTGTAYAELVSIFPSAPVAEYKPTLGSYIKKRPPVLGIEQEARRLSSGKFLDYGPFASFAPTFDQDGVEVGQRTLSEVVWYRQLDKRRNSVSALRKQIEGREPAVATEEISEVIEVTNPFSAPLVVAESSDIRPSLEGLLSPEQVAGVKKALGSLELEQAVEELLQRNARALATLERLQAERLIGKDGYKDVEIGSEEWDTAQSILNSLTLLASLRPRTSSEPESAPLKPTASALRKLHRTLPIDSTTGWYGTLPEGRTTALRDDITLHVRSGTAVATQVTIAPTPTTPATPVQKPPTTPYNYNYPPYAASQYRSNYGPYTAGQTNYYPNYQTGAPVSTTSHYPNQQYGTSSGAQSYPYSSWYNYQSTTQPSGTQTAQATPTPTSATPTGYASFFANTQQPQPQRAVANTVLQGKAYQAGGWSTGAAAPYVAPLPAHLRTAAQPSAPGTPQPTSATSAYSPYYASYQAPQPAR</sequence>
<feature type="region of interest" description="Disordered" evidence="2">
    <location>
        <begin position="203"/>
        <end position="230"/>
    </location>
</feature>
<feature type="region of interest" description="Disordered" evidence="2">
    <location>
        <begin position="629"/>
        <end position="651"/>
    </location>
</feature>
<dbReference type="OrthoDB" id="21648at2759"/>
<evidence type="ECO:0000313" key="3">
    <source>
        <dbReference type="EMBL" id="KIP08530.1"/>
    </source>
</evidence>
<keyword evidence="1" id="KW-0175">Coiled coil</keyword>
<evidence type="ECO:0000256" key="2">
    <source>
        <dbReference type="SAM" id="MobiDB-lite"/>
    </source>
</evidence>
<proteinExistence type="predicted"/>
<evidence type="ECO:0000256" key="1">
    <source>
        <dbReference type="SAM" id="Coils"/>
    </source>
</evidence>
<dbReference type="Proteomes" id="UP000053257">
    <property type="component" value="Unassembled WGS sequence"/>
</dbReference>
<feature type="compositionally biased region" description="Polar residues" evidence="2">
    <location>
        <begin position="1"/>
        <end position="10"/>
    </location>
</feature>
<dbReference type="EMBL" id="KN840478">
    <property type="protein sequence ID" value="KIP08530.1"/>
    <property type="molecule type" value="Genomic_DNA"/>
</dbReference>
<dbReference type="HOGENOM" id="CLU_022554_0_0_1"/>
<keyword evidence="4" id="KW-1185">Reference proteome</keyword>
<dbReference type="AlphaFoldDB" id="A0A0C3SC52"/>
<evidence type="ECO:0000313" key="4">
    <source>
        <dbReference type="Proteomes" id="UP000053257"/>
    </source>
</evidence>
<reference evidence="3 4" key="1">
    <citation type="journal article" date="2014" name="PLoS Genet.">
        <title>Analysis of the Phlebiopsis gigantea genome, transcriptome and secretome provides insight into its pioneer colonization strategies of wood.</title>
        <authorList>
            <person name="Hori C."/>
            <person name="Ishida T."/>
            <person name="Igarashi K."/>
            <person name="Samejima M."/>
            <person name="Suzuki H."/>
            <person name="Master E."/>
            <person name="Ferreira P."/>
            <person name="Ruiz-Duenas F.J."/>
            <person name="Held B."/>
            <person name="Canessa P."/>
            <person name="Larrondo L.F."/>
            <person name="Schmoll M."/>
            <person name="Druzhinina I.S."/>
            <person name="Kubicek C.P."/>
            <person name="Gaskell J.A."/>
            <person name="Kersten P."/>
            <person name="St John F."/>
            <person name="Glasner J."/>
            <person name="Sabat G."/>
            <person name="Splinter BonDurant S."/>
            <person name="Syed K."/>
            <person name="Yadav J."/>
            <person name="Mgbeahuruike A.C."/>
            <person name="Kovalchuk A."/>
            <person name="Asiegbu F.O."/>
            <person name="Lackner G."/>
            <person name="Hoffmeister D."/>
            <person name="Rencoret J."/>
            <person name="Gutierrez A."/>
            <person name="Sun H."/>
            <person name="Lindquist E."/>
            <person name="Barry K."/>
            <person name="Riley R."/>
            <person name="Grigoriev I.V."/>
            <person name="Henrissat B."/>
            <person name="Kues U."/>
            <person name="Berka R.M."/>
            <person name="Martinez A.T."/>
            <person name="Covert S.F."/>
            <person name="Blanchette R.A."/>
            <person name="Cullen D."/>
        </authorList>
    </citation>
    <scope>NUCLEOTIDE SEQUENCE [LARGE SCALE GENOMIC DNA]</scope>
    <source>
        <strain evidence="3 4">11061_1 CR5-6</strain>
    </source>
</reference>
<feature type="coiled-coil region" evidence="1">
    <location>
        <begin position="416"/>
        <end position="443"/>
    </location>
</feature>
<feature type="region of interest" description="Disordered" evidence="2">
    <location>
        <begin position="1"/>
        <end position="83"/>
    </location>
</feature>
<dbReference type="STRING" id="745531.A0A0C3SC52"/>
<gene>
    <name evidence="3" type="ORF">PHLGIDRAFT_23467</name>
</gene>
<feature type="compositionally biased region" description="Polar residues" evidence="2">
    <location>
        <begin position="35"/>
        <end position="51"/>
    </location>
</feature>
<accession>A0A0C3SC52</accession>
<name>A0A0C3SC52_PHLG1</name>
<organism evidence="3 4">
    <name type="scientific">Phlebiopsis gigantea (strain 11061_1 CR5-6)</name>
    <name type="common">White-rot fungus</name>
    <name type="synonym">Peniophora gigantea</name>
    <dbReference type="NCBI Taxonomy" id="745531"/>
    <lineage>
        <taxon>Eukaryota</taxon>
        <taxon>Fungi</taxon>
        <taxon>Dikarya</taxon>
        <taxon>Basidiomycota</taxon>
        <taxon>Agaricomycotina</taxon>
        <taxon>Agaricomycetes</taxon>
        <taxon>Polyporales</taxon>
        <taxon>Phanerochaetaceae</taxon>
        <taxon>Phlebiopsis</taxon>
    </lineage>
</organism>